<organism evidence="1 2">
    <name type="scientific">Prevotella disiens</name>
    <dbReference type="NCBI Taxonomy" id="28130"/>
    <lineage>
        <taxon>Bacteria</taxon>
        <taxon>Pseudomonadati</taxon>
        <taxon>Bacteroidota</taxon>
        <taxon>Bacteroidia</taxon>
        <taxon>Bacteroidales</taxon>
        <taxon>Prevotellaceae</taxon>
        <taxon>Prevotella</taxon>
    </lineage>
</organism>
<name>A0A3E4QDW5_9BACT</name>
<reference evidence="1 2" key="1">
    <citation type="submission" date="2018-08" db="EMBL/GenBank/DDBJ databases">
        <title>A genome reference for cultivated species of the human gut microbiota.</title>
        <authorList>
            <person name="Zou Y."/>
            <person name="Xue W."/>
            <person name="Luo G."/>
        </authorList>
    </citation>
    <scope>NUCLEOTIDE SEQUENCE [LARGE SCALE GENOMIC DNA]</scope>
    <source>
        <strain evidence="1 2">TF09-12</strain>
    </source>
</reference>
<dbReference type="EMBL" id="QSRD01000121">
    <property type="protein sequence ID" value="RGK92668.1"/>
    <property type="molecule type" value="Genomic_DNA"/>
</dbReference>
<sequence>MQPPFIAAFALFITNDMPSVPKWKECDILSVAVGQHFTKQAILNRKTVAFVRQNLLFGISKQFGVEKDFGNEHKEGVLLKKGERQVCPARKVTVITFIRICCIVFVRRNKLVVKV</sequence>
<proteinExistence type="predicted"/>
<protein>
    <submittedName>
        <fullName evidence="1">Uncharacterized protein</fullName>
    </submittedName>
</protein>
<evidence type="ECO:0000313" key="1">
    <source>
        <dbReference type="EMBL" id="RGK92668.1"/>
    </source>
</evidence>
<dbReference type="Proteomes" id="UP000260835">
    <property type="component" value="Unassembled WGS sequence"/>
</dbReference>
<accession>A0A3E4QDW5</accession>
<gene>
    <name evidence="1" type="ORF">DXC89_10730</name>
</gene>
<evidence type="ECO:0000313" key="2">
    <source>
        <dbReference type="Proteomes" id="UP000260835"/>
    </source>
</evidence>
<dbReference type="AlphaFoldDB" id="A0A3E4QDW5"/>
<comment type="caution">
    <text evidence="1">The sequence shown here is derived from an EMBL/GenBank/DDBJ whole genome shotgun (WGS) entry which is preliminary data.</text>
</comment>